<dbReference type="eggNOG" id="COG4447">
    <property type="taxonomic scope" value="Bacteria"/>
</dbReference>
<dbReference type="HOGENOM" id="CLU_696250_0_0_11"/>
<gene>
    <name evidence="2" type="ordered locus">Tcur_4930</name>
</gene>
<feature type="region of interest" description="Disordered" evidence="1">
    <location>
        <begin position="1"/>
        <end position="22"/>
    </location>
</feature>
<protein>
    <recommendedName>
        <fullName evidence="4">LigA protein</fullName>
    </recommendedName>
</protein>
<dbReference type="STRING" id="471852.Tcur_4930"/>
<dbReference type="EMBL" id="CP001738">
    <property type="protein sequence ID" value="ACZ00446.1"/>
    <property type="molecule type" value="Genomic_DNA"/>
</dbReference>
<evidence type="ECO:0000313" key="2">
    <source>
        <dbReference type="EMBL" id="ACZ00446.1"/>
    </source>
</evidence>
<dbReference type="Proteomes" id="UP000001918">
    <property type="component" value="Chromosome"/>
</dbReference>
<evidence type="ECO:0000256" key="1">
    <source>
        <dbReference type="SAM" id="MobiDB-lite"/>
    </source>
</evidence>
<sequence length="396" mass="41719">MFLAGAGGERLPADRRASPWRLPPPLPAGRPCVLLDVAAASPEEVWVVGRTHGRPLAACWNGASWTMPLVPPPAAALIGAGLEGVTVVRAVSGDGDPAPGMSRFAGEEGREASPHPGGPAEVIAVGGAYDRLIGTEIPLIWQWDGAEWTQVPAPVLPDGSLSGRRGPAGEDRDTAEDYVLTDVATVGSAEVWAVGHGFPARGGGPVALRRCDGRWRPVAGLPRVAQGKLLAVGGTSPQDVWAVGAADRTGLVVHYDGGSWRRMRVPVTRFPLTDVAAVAPDDVWCAGGDAVLRWNGRRWFRVEVPVASANTVTALSATDVWVGGARGDLAHYDGHRWVCVAAPEDLHDTAVWCASTAGRPHRGGMPTAVWMVGSRRLNRPRAAPRHCRFTSWSGKG</sequence>
<reference evidence="2 3" key="1">
    <citation type="journal article" date="2011" name="Stand. Genomic Sci.">
        <title>Complete genome sequence of Thermomonospora curvata type strain (B9).</title>
        <authorList>
            <person name="Chertkov O."/>
            <person name="Sikorski J."/>
            <person name="Nolan M."/>
            <person name="Lapidus A."/>
            <person name="Lucas S."/>
            <person name="Del Rio T.G."/>
            <person name="Tice H."/>
            <person name="Cheng J.F."/>
            <person name="Goodwin L."/>
            <person name="Pitluck S."/>
            <person name="Liolios K."/>
            <person name="Ivanova N."/>
            <person name="Mavromatis K."/>
            <person name="Mikhailova N."/>
            <person name="Ovchinnikova G."/>
            <person name="Pati A."/>
            <person name="Chen A."/>
            <person name="Palaniappan K."/>
            <person name="Djao O.D."/>
            <person name="Land M."/>
            <person name="Hauser L."/>
            <person name="Chang Y.J."/>
            <person name="Jeffries C.D."/>
            <person name="Brettin T."/>
            <person name="Han C."/>
            <person name="Detter J.C."/>
            <person name="Rohde M."/>
            <person name="Goker M."/>
            <person name="Woyke T."/>
            <person name="Bristow J."/>
            <person name="Eisen J.A."/>
            <person name="Markowitz V."/>
            <person name="Hugenholtz P."/>
            <person name="Klenk H.P."/>
            <person name="Kyrpides N.C."/>
        </authorList>
    </citation>
    <scope>NUCLEOTIDE SEQUENCE [LARGE SCALE GENOMIC DNA]</scope>
    <source>
        <strain evidence="3">ATCC 19995 / DSM 43183 / JCM 3096 / KCTC 9072 / NBRC 15933 / NCIMB 10081 / Henssen B9</strain>
    </source>
</reference>
<proteinExistence type="predicted"/>
<organism evidence="2 3">
    <name type="scientific">Thermomonospora curvata (strain ATCC 19995 / DSM 43183 / JCM 3096 / KCTC 9072 / NBRC 15933 / NCIMB 10081 / Henssen B9)</name>
    <dbReference type="NCBI Taxonomy" id="471852"/>
    <lineage>
        <taxon>Bacteria</taxon>
        <taxon>Bacillati</taxon>
        <taxon>Actinomycetota</taxon>
        <taxon>Actinomycetes</taxon>
        <taxon>Streptosporangiales</taxon>
        <taxon>Thermomonosporaceae</taxon>
        <taxon>Thermomonospora</taxon>
    </lineage>
</organism>
<name>D1A8D1_THECD</name>
<dbReference type="KEGG" id="tcu:Tcur_4930"/>
<accession>D1A8D1</accession>
<keyword evidence="3" id="KW-1185">Reference proteome</keyword>
<dbReference type="AlphaFoldDB" id="D1A8D1"/>
<evidence type="ECO:0000313" key="3">
    <source>
        <dbReference type="Proteomes" id="UP000001918"/>
    </source>
</evidence>
<evidence type="ECO:0008006" key="4">
    <source>
        <dbReference type="Google" id="ProtNLM"/>
    </source>
</evidence>